<feature type="region of interest" description="Disordered" evidence="1">
    <location>
        <begin position="222"/>
        <end position="263"/>
    </location>
</feature>
<organism evidence="3 4">
    <name type="scientific">Fibroporia radiculosa</name>
    <dbReference type="NCBI Taxonomy" id="599839"/>
    <lineage>
        <taxon>Eukaryota</taxon>
        <taxon>Fungi</taxon>
        <taxon>Dikarya</taxon>
        <taxon>Basidiomycota</taxon>
        <taxon>Agaricomycotina</taxon>
        <taxon>Agaricomycetes</taxon>
        <taxon>Polyporales</taxon>
        <taxon>Fibroporiaceae</taxon>
        <taxon>Fibroporia</taxon>
    </lineage>
</organism>
<dbReference type="InParanoid" id="J4H4C2"/>
<dbReference type="AlphaFoldDB" id="J4H4C2"/>
<feature type="region of interest" description="Disordered" evidence="1">
    <location>
        <begin position="123"/>
        <end position="185"/>
    </location>
</feature>
<proteinExistence type="predicted"/>
<dbReference type="HOGENOM" id="CLU_042883_0_0_1"/>
<feature type="transmembrane region" description="Helical" evidence="2">
    <location>
        <begin position="443"/>
        <end position="463"/>
    </location>
</feature>
<dbReference type="EMBL" id="HE797166">
    <property type="protein sequence ID" value="CCM04739.1"/>
    <property type="molecule type" value="Genomic_DNA"/>
</dbReference>
<evidence type="ECO:0000313" key="4">
    <source>
        <dbReference type="Proteomes" id="UP000006352"/>
    </source>
</evidence>
<feature type="compositionally biased region" description="Polar residues" evidence="1">
    <location>
        <begin position="223"/>
        <end position="240"/>
    </location>
</feature>
<accession>J4H4C2</accession>
<dbReference type="GeneID" id="24099650"/>
<keyword evidence="2" id="KW-0812">Transmembrane</keyword>
<keyword evidence="2" id="KW-0472">Membrane</keyword>
<dbReference type="STRING" id="599839.J4H4C2"/>
<evidence type="ECO:0000256" key="2">
    <source>
        <dbReference type="SAM" id="Phobius"/>
    </source>
</evidence>
<evidence type="ECO:0000313" key="3">
    <source>
        <dbReference type="EMBL" id="CCM04739.1"/>
    </source>
</evidence>
<dbReference type="RefSeq" id="XP_012184022.1">
    <property type="nucleotide sequence ID" value="XM_012328632.1"/>
</dbReference>
<feature type="transmembrane region" description="Helical" evidence="2">
    <location>
        <begin position="33"/>
        <end position="53"/>
    </location>
</feature>
<feature type="transmembrane region" description="Helical" evidence="2">
    <location>
        <begin position="411"/>
        <end position="431"/>
    </location>
</feature>
<reference evidence="3 4" key="1">
    <citation type="journal article" date="2012" name="Appl. Environ. Microbiol.">
        <title>Short-read sequencing for genomic analysis of the brown rot fungus Fibroporia radiculosa.</title>
        <authorList>
            <person name="Tang J.D."/>
            <person name="Perkins A.D."/>
            <person name="Sonstegard T.S."/>
            <person name="Schroeder S.G."/>
            <person name="Burgess S.C."/>
            <person name="Diehl S.V."/>
        </authorList>
    </citation>
    <scope>NUCLEOTIDE SEQUENCE [LARGE SCALE GENOMIC DNA]</scope>
    <source>
        <strain evidence="3 4">TFFH 294</strain>
    </source>
</reference>
<dbReference type="OrthoDB" id="3256745at2759"/>
<gene>
    <name evidence="3" type="ORF">FIBRA_06928</name>
</gene>
<feature type="transmembrane region" description="Helical" evidence="2">
    <location>
        <begin position="73"/>
        <end position="104"/>
    </location>
</feature>
<sequence>MTIMTSLVILRLYRTRTVAVLDLRQALKWRTSLLLLVVGFPSAFSIVYIVLAVKLHAIQGTSNMHCDATNPIWVRLFSFAGVPLLLAVPSLILTLTCAIILISYRKQRTHNLSRVSRVEPTSDIFTPLPSRHDLRPKRKSSQRDDSGDFGATMEMKTLPPITHSQQVSDIERRAPSTTPSPSSFVYAISTPNGSWSASTSLTPAGPAPVHSRMERYHLPFPWKSSSRLPSPENEQQQRDQPSPLSPSPSPILFASASNASSPRTSPINVPLFTSFGARAPPASHLVPYADERAALQYSRPTAEEEDIVECDTLDDAQSGSMKWARDSFESSLTKSDLRFAREASEDGAFDVYTRRSPPDNLVRTPIADQRLAFPPPSYDRCLSADSFWPPSAADVSPAPPSAHDSAAVWRILVFQLVLSFTQILATISSLVEITWGEDLSSSIGTQHVALLLVAWAPAIAFGAPPWTRVAR</sequence>
<keyword evidence="2" id="KW-1133">Transmembrane helix</keyword>
<dbReference type="Proteomes" id="UP000006352">
    <property type="component" value="Unassembled WGS sequence"/>
</dbReference>
<keyword evidence="4" id="KW-1185">Reference proteome</keyword>
<evidence type="ECO:0000256" key="1">
    <source>
        <dbReference type="SAM" id="MobiDB-lite"/>
    </source>
</evidence>
<name>J4H4C2_9APHY</name>
<protein>
    <submittedName>
        <fullName evidence="3">Uncharacterized protein</fullName>
    </submittedName>
</protein>